<comment type="subcellular location">
    <subcellularLocation>
        <location evidence="1">Membrane</location>
    </subcellularLocation>
</comment>
<sequence>MRLKFALLAALMVLLCTPPTVLLTVEAFDDIRTTQAERAGVQPVGTLLKLVRQTQVHRGASTGWLGGNDGLKARREAQATELDATLATMQADTAIYPGGRLAERRSAVQQAWAALRDDVSARRIDGPTAFARHTALIATQLQLLGDVADRSGLVLDPEAGTYYLLVAVVDTLPKMSELLGQTRALGSLYLTRQAITPAERERLVMTLAQLAQRRTELERYFSNAAQADPQLAATIAAPRRAAEEAVVAAAALVQRQLVDAPAPAGEAVVYFNALTGYIDALFKLTDASFANLDVHLADRLQAQQRQLAAVAVALLVIGALSAAFILTLVRGILGTLAGAQAAAEALARGDLTHPVATGAQDELGRMAGTLAGAMDRLAGLVREIKTTGESVGTASAQIAAGNADLSARTEQTSANLQHAASAMEQLHATVRHNAESAHQAAALAGQSQQVAAEGGALVGRVVETMQAISQRSDKIVDIIGVIDGIAFQTNILALNAAVEAARAGEQGRGFAVVASEVRALAQRSAAAAREIKTLIQGSVETVQAGTALVGQAQQTMQAIVQQVQQVSTLVGEIGTATAQQTAGIAQVSGTVGQLDQATQQNSALVEESAAAADSLRQQATSLVAVVGQFRV</sequence>
<accession>A0A480ALE3</accession>
<comment type="caution">
    <text evidence="9">The sequence shown here is derived from an EMBL/GenBank/DDBJ whole genome shotgun (WGS) entry which is preliminary data.</text>
</comment>
<feature type="domain" description="HAMP" evidence="8">
    <location>
        <begin position="330"/>
        <end position="382"/>
    </location>
</feature>
<dbReference type="GO" id="GO:0005886">
    <property type="term" value="C:plasma membrane"/>
    <property type="evidence" value="ECO:0007669"/>
    <property type="project" value="TreeGrafter"/>
</dbReference>
<dbReference type="PROSITE" id="PS50885">
    <property type="entry name" value="HAMP"/>
    <property type="match status" value="1"/>
</dbReference>
<gene>
    <name evidence="9" type="ORF">AQPW35_02980</name>
</gene>
<keyword evidence="5" id="KW-0472">Membrane</keyword>
<dbReference type="InterPro" id="IPR004089">
    <property type="entry name" value="MCPsignal_dom"/>
</dbReference>
<name>A0A480ALE3_9BURK</name>
<dbReference type="Pfam" id="PF00015">
    <property type="entry name" value="MCPsignal"/>
    <property type="match status" value="1"/>
</dbReference>
<organism evidence="9 10">
    <name type="scientific">Pseudaquabacterium pictum</name>
    <dbReference type="NCBI Taxonomy" id="2315236"/>
    <lineage>
        <taxon>Bacteria</taxon>
        <taxon>Pseudomonadati</taxon>
        <taxon>Pseudomonadota</taxon>
        <taxon>Betaproteobacteria</taxon>
        <taxon>Burkholderiales</taxon>
        <taxon>Sphaerotilaceae</taxon>
        <taxon>Pseudaquabacterium</taxon>
    </lineage>
</organism>
<dbReference type="AlphaFoldDB" id="A0A480ALE3"/>
<evidence type="ECO:0000259" key="8">
    <source>
        <dbReference type="PROSITE" id="PS50885"/>
    </source>
</evidence>
<dbReference type="InterPro" id="IPR003660">
    <property type="entry name" value="HAMP_dom"/>
</dbReference>
<evidence type="ECO:0000259" key="7">
    <source>
        <dbReference type="PROSITE" id="PS50111"/>
    </source>
</evidence>
<keyword evidence="5" id="KW-1133">Transmembrane helix</keyword>
<keyword evidence="2" id="KW-0488">Methylation</keyword>
<dbReference type="PROSITE" id="PS50111">
    <property type="entry name" value="CHEMOTAXIS_TRANSDUC_2"/>
    <property type="match status" value="1"/>
</dbReference>
<evidence type="ECO:0000313" key="10">
    <source>
        <dbReference type="Proteomes" id="UP000301751"/>
    </source>
</evidence>
<keyword evidence="5" id="KW-0812">Transmembrane</keyword>
<reference evidence="10" key="1">
    <citation type="submission" date="2019-03" db="EMBL/GenBank/DDBJ databases">
        <title>Aquabacterium pictum sp.nov., the first bacteriochlorophyll a-containing freshwater bacterium in the genus Aquabacterium of the class Betaproteobacteria.</title>
        <authorList>
            <person name="Hirose S."/>
            <person name="Tank M."/>
            <person name="Hara E."/>
            <person name="Tamaki H."/>
            <person name="Takaichi S."/>
            <person name="Haruta S."/>
            <person name="Hanada S."/>
        </authorList>
    </citation>
    <scope>NUCLEOTIDE SEQUENCE [LARGE SCALE GENOMIC DNA]</scope>
    <source>
        <strain evidence="10">W35</strain>
    </source>
</reference>
<evidence type="ECO:0000256" key="2">
    <source>
        <dbReference type="ARBA" id="ARBA00022481"/>
    </source>
</evidence>
<dbReference type="InterPro" id="IPR013587">
    <property type="entry name" value="Nitrate/nitrite_sensing"/>
</dbReference>
<feature type="transmembrane region" description="Helical" evidence="5">
    <location>
        <begin position="307"/>
        <end position="329"/>
    </location>
</feature>
<keyword evidence="6" id="KW-0732">Signal</keyword>
<dbReference type="GO" id="GO:0004888">
    <property type="term" value="F:transmembrane signaling receptor activity"/>
    <property type="evidence" value="ECO:0007669"/>
    <property type="project" value="TreeGrafter"/>
</dbReference>
<evidence type="ECO:0000256" key="4">
    <source>
        <dbReference type="PROSITE-ProRule" id="PRU00284"/>
    </source>
</evidence>
<evidence type="ECO:0000256" key="5">
    <source>
        <dbReference type="SAM" id="Phobius"/>
    </source>
</evidence>
<keyword evidence="10" id="KW-1185">Reference proteome</keyword>
<evidence type="ECO:0000313" key="9">
    <source>
        <dbReference type="EMBL" id="GCL61217.1"/>
    </source>
</evidence>
<dbReference type="PANTHER" id="PTHR43531">
    <property type="entry name" value="PROTEIN ICFG"/>
    <property type="match status" value="1"/>
</dbReference>
<dbReference type="Pfam" id="PF00672">
    <property type="entry name" value="HAMP"/>
    <property type="match status" value="1"/>
</dbReference>
<dbReference type="PANTHER" id="PTHR43531:SF14">
    <property type="entry name" value="METHYL-ACCEPTING CHEMOTAXIS PROTEIN I-RELATED"/>
    <property type="match status" value="1"/>
</dbReference>
<proteinExistence type="inferred from homology"/>
<evidence type="ECO:0000256" key="6">
    <source>
        <dbReference type="SAM" id="SignalP"/>
    </source>
</evidence>
<dbReference type="GO" id="GO:0006935">
    <property type="term" value="P:chemotaxis"/>
    <property type="evidence" value="ECO:0007669"/>
    <property type="project" value="TreeGrafter"/>
</dbReference>
<keyword evidence="4" id="KW-0807">Transducer</keyword>
<comment type="similarity">
    <text evidence="3">Belongs to the methyl-accepting chemotaxis (MCP) protein family.</text>
</comment>
<dbReference type="Gene3D" id="1.10.287.950">
    <property type="entry name" value="Methyl-accepting chemotaxis protein"/>
    <property type="match status" value="1"/>
</dbReference>
<dbReference type="SMART" id="SM00283">
    <property type="entry name" value="MA"/>
    <property type="match status" value="1"/>
</dbReference>
<evidence type="ECO:0000256" key="1">
    <source>
        <dbReference type="ARBA" id="ARBA00004370"/>
    </source>
</evidence>
<dbReference type="FunFam" id="1.10.287.950:FF:000001">
    <property type="entry name" value="Methyl-accepting chemotaxis sensory transducer"/>
    <property type="match status" value="1"/>
</dbReference>
<dbReference type="InterPro" id="IPR051310">
    <property type="entry name" value="MCP_chemotaxis"/>
</dbReference>
<dbReference type="SMART" id="SM00304">
    <property type="entry name" value="HAMP"/>
    <property type="match status" value="1"/>
</dbReference>
<dbReference type="Proteomes" id="UP000301751">
    <property type="component" value="Unassembled WGS sequence"/>
</dbReference>
<dbReference type="EMBL" id="BJCL01000001">
    <property type="protein sequence ID" value="GCL61217.1"/>
    <property type="molecule type" value="Genomic_DNA"/>
</dbReference>
<dbReference type="SUPFAM" id="SSF58104">
    <property type="entry name" value="Methyl-accepting chemotaxis protein (MCP) signaling domain"/>
    <property type="match status" value="1"/>
</dbReference>
<dbReference type="GO" id="GO:0007165">
    <property type="term" value="P:signal transduction"/>
    <property type="evidence" value="ECO:0007669"/>
    <property type="project" value="UniProtKB-KW"/>
</dbReference>
<protein>
    <submittedName>
        <fullName evidence="9">Methyl-accepting chemotaxis protein</fullName>
    </submittedName>
</protein>
<feature type="chain" id="PRO_5019837403" evidence="6">
    <location>
        <begin position="24"/>
        <end position="631"/>
    </location>
</feature>
<feature type="domain" description="Methyl-accepting transducer" evidence="7">
    <location>
        <begin position="387"/>
        <end position="616"/>
    </location>
</feature>
<evidence type="ECO:0000256" key="3">
    <source>
        <dbReference type="ARBA" id="ARBA00029447"/>
    </source>
</evidence>
<dbReference type="Pfam" id="PF08376">
    <property type="entry name" value="NIT"/>
    <property type="match status" value="1"/>
</dbReference>
<feature type="signal peptide" evidence="6">
    <location>
        <begin position="1"/>
        <end position="23"/>
    </location>
</feature>